<organism evidence="2 3">
    <name type="scientific">Acinetobacter baumannii</name>
    <dbReference type="NCBI Taxonomy" id="470"/>
    <lineage>
        <taxon>Bacteria</taxon>
        <taxon>Pseudomonadati</taxon>
        <taxon>Pseudomonadota</taxon>
        <taxon>Gammaproteobacteria</taxon>
        <taxon>Moraxellales</taxon>
        <taxon>Moraxellaceae</taxon>
        <taxon>Acinetobacter</taxon>
        <taxon>Acinetobacter calcoaceticus/baumannii complex</taxon>
    </lineage>
</organism>
<dbReference type="InterPro" id="IPR043834">
    <property type="entry name" value="REC"/>
</dbReference>
<gene>
    <name evidence="2" type="ORF">IAG11_20485</name>
</gene>
<dbReference type="RefSeq" id="WP_262975765.1">
    <property type="nucleotide sequence ID" value="NZ_JACSVK010000268.1"/>
</dbReference>
<evidence type="ECO:0000259" key="1">
    <source>
        <dbReference type="Pfam" id="PF19192"/>
    </source>
</evidence>
<proteinExistence type="predicted"/>
<accession>A0A8I0FAJ0</accession>
<dbReference type="Pfam" id="PF19192">
    <property type="entry name" value="Response_reg_2"/>
    <property type="match status" value="1"/>
</dbReference>
<feature type="domain" description="Response receiver" evidence="1">
    <location>
        <begin position="2"/>
        <end position="71"/>
    </location>
</feature>
<reference evidence="2" key="1">
    <citation type="submission" date="2020-08" db="EMBL/GenBank/DDBJ databases">
        <title>Diversity of carbapenem-resistant Acinetobacter baumannii and bacteriophage-mediated spread of the Oxa23 carbapenemase.</title>
        <authorList>
            <person name="Abouelfetouh A."/>
            <person name="Mattock J."/>
            <person name="Turner D."/>
            <person name="Li E."/>
            <person name="Evans B.A."/>
        </authorList>
    </citation>
    <scope>NUCLEOTIDE SEQUENCE</scope>
    <source>
        <strain evidence="2">A86</strain>
    </source>
</reference>
<dbReference type="AlphaFoldDB" id="A0A8I0FAJ0"/>
<dbReference type="Proteomes" id="UP000634608">
    <property type="component" value="Unassembled WGS sequence"/>
</dbReference>
<sequence length="362" mass="41403">TKVIKKIIEDDIKNGGRLRLFVIYTAENQETVLDTLATILTEQEPLKNNNYIDFKKSELKLCRICIISKQTNEKGLSEEVIKLFTELTVGILSNAALASISEMRDNTHNILYKFNKNLDPAYLSHVFGLISSPDMREQAHEVAFDYAVDLISEEIKSELQISPSIKSSLSVETLSTWPDYINIENKPDIFAIKVGEKEPVKFGSQRMKRLLTVKNDQDLDNILNESPQFPRKKGKTILEYFKENVIELSINGEDSSNTHLELSAIECLRRDKLSIVKGHIPVLKQGSVLKLQQEYFICIQPICDSVRLENETGFIFLKVEKIDGEVFSHVVRDEEQNYRKLKLKKSSKFINIIHFAPSPNKP</sequence>
<feature type="non-terminal residue" evidence="2">
    <location>
        <position position="1"/>
    </location>
</feature>
<comment type="caution">
    <text evidence="2">The sequence shown here is derived from an EMBL/GenBank/DDBJ whole genome shotgun (WGS) entry which is preliminary data.</text>
</comment>
<feature type="non-terminal residue" evidence="2">
    <location>
        <position position="362"/>
    </location>
</feature>
<name>A0A8I0FAJ0_ACIBA</name>
<protein>
    <recommendedName>
        <fullName evidence="1">Response receiver domain-containing protein</fullName>
    </recommendedName>
</protein>
<evidence type="ECO:0000313" key="3">
    <source>
        <dbReference type="Proteomes" id="UP000634608"/>
    </source>
</evidence>
<evidence type="ECO:0000313" key="2">
    <source>
        <dbReference type="EMBL" id="MBD0222220.1"/>
    </source>
</evidence>
<dbReference type="EMBL" id="JACSVK010000268">
    <property type="protein sequence ID" value="MBD0222220.1"/>
    <property type="molecule type" value="Genomic_DNA"/>
</dbReference>